<comment type="caution">
    <text evidence="7">The sequence shown here is derived from an EMBL/GenBank/DDBJ whole genome shotgun (WGS) entry which is preliminary data.</text>
</comment>
<dbReference type="GO" id="GO:0030170">
    <property type="term" value="F:pyridoxal phosphate binding"/>
    <property type="evidence" value="ECO:0007669"/>
    <property type="project" value="InterPro"/>
</dbReference>
<keyword evidence="4" id="KW-0808">Transferase</keyword>
<dbReference type="GO" id="GO:0008483">
    <property type="term" value="F:transaminase activity"/>
    <property type="evidence" value="ECO:0007669"/>
    <property type="project" value="UniProtKB-KW"/>
</dbReference>
<dbReference type="CDD" id="cd00609">
    <property type="entry name" value="AAT_like"/>
    <property type="match status" value="1"/>
</dbReference>
<name>A0A921MGG9_9MICO</name>
<evidence type="ECO:0000259" key="6">
    <source>
        <dbReference type="Pfam" id="PF00155"/>
    </source>
</evidence>
<dbReference type="PANTHER" id="PTHR46383:SF1">
    <property type="entry name" value="ASPARTATE AMINOTRANSFERASE"/>
    <property type="match status" value="1"/>
</dbReference>
<comment type="similarity">
    <text evidence="2">Belongs to the class-I pyridoxal-phosphate-dependent aminotransferase family.</text>
</comment>
<dbReference type="InterPro" id="IPR004839">
    <property type="entry name" value="Aminotransferase_I/II_large"/>
</dbReference>
<dbReference type="AlphaFoldDB" id="A0A921MGG9"/>
<feature type="domain" description="Aminotransferase class I/classII large" evidence="6">
    <location>
        <begin position="40"/>
        <end position="381"/>
    </location>
</feature>
<dbReference type="Proteomes" id="UP000784435">
    <property type="component" value="Unassembled WGS sequence"/>
</dbReference>
<gene>
    <name evidence="7" type="ORF">K8V08_13145</name>
</gene>
<reference evidence="7" key="1">
    <citation type="journal article" date="2021" name="PeerJ">
        <title>Extensive microbial diversity within the chicken gut microbiome revealed by metagenomics and culture.</title>
        <authorList>
            <person name="Gilroy R."/>
            <person name="Ravi A."/>
            <person name="Getino M."/>
            <person name="Pursley I."/>
            <person name="Horton D.L."/>
            <person name="Alikhan N.F."/>
            <person name="Baker D."/>
            <person name="Gharbi K."/>
            <person name="Hall N."/>
            <person name="Watson M."/>
            <person name="Adriaenssens E.M."/>
            <person name="Foster-Nyarko E."/>
            <person name="Jarju S."/>
            <person name="Secka A."/>
            <person name="Antonio M."/>
            <person name="Oren A."/>
            <person name="Chaudhuri R.R."/>
            <person name="La Ragione R."/>
            <person name="Hildebrand F."/>
            <person name="Pallen M.J."/>
        </authorList>
    </citation>
    <scope>NUCLEOTIDE SEQUENCE</scope>
    <source>
        <strain evidence="7">ChiGjej5B5-7349</strain>
    </source>
</reference>
<protein>
    <submittedName>
        <fullName evidence="7">Pyridoxal phosphate-dependent aminotransferase</fullName>
    </submittedName>
</protein>
<sequence>MSTSATTDQMTVLAVSSAPERISAASRRPANLGHTPAGAVSLAMGEPDASTAPKIVAAATSALESGRTHYAPASGLAELRDAIATRTTEQTGRSTAASEVTLTHGASAALAALVIALVRPGDRVVVPEPTYSLYADHLAMADADVVWVPSAADGSTDLTRLANAVPGARMVILCNPSNPTGLVMDAHAMREVERIIAAHPETLLVCDEAYSEIVFDGLQFVSALSLTSIREQTIQVGTFSKTFAMTGWRLGYVIAPAGLAKKIDLIHRTVNGALCTFVQDAALQALATPQAELDAIRVEYQSRRDLVIAALSGLDRVTVSSPQGAFYAFPRIDSSLSSADLVEEFARGGVLVRAGSEYGTSGEGHVRISFAADGETLRTGLARFERVVAALPR</sequence>
<dbReference type="InterPro" id="IPR015422">
    <property type="entry name" value="PyrdxlP-dep_Trfase_small"/>
</dbReference>
<evidence type="ECO:0000256" key="3">
    <source>
        <dbReference type="ARBA" id="ARBA00022576"/>
    </source>
</evidence>
<evidence type="ECO:0000256" key="1">
    <source>
        <dbReference type="ARBA" id="ARBA00001933"/>
    </source>
</evidence>
<reference evidence="7" key="2">
    <citation type="submission" date="2021-09" db="EMBL/GenBank/DDBJ databases">
        <authorList>
            <person name="Gilroy R."/>
        </authorList>
    </citation>
    <scope>NUCLEOTIDE SEQUENCE</scope>
    <source>
        <strain evidence="7">ChiGjej5B5-7349</strain>
    </source>
</reference>
<keyword evidence="5" id="KW-0663">Pyridoxal phosphate</keyword>
<evidence type="ECO:0000313" key="8">
    <source>
        <dbReference type="Proteomes" id="UP000784435"/>
    </source>
</evidence>
<dbReference type="InterPro" id="IPR015424">
    <property type="entry name" value="PyrdxlP-dep_Trfase"/>
</dbReference>
<organism evidence="7 8">
    <name type="scientific">Brevibacterium senegalense</name>
    <dbReference type="NCBI Taxonomy" id="1033736"/>
    <lineage>
        <taxon>Bacteria</taxon>
        <taxon>Bacillati</taxon>
        <taxon>Actinomycetota</taxon>
        <taxon>Actinomycetes</taxon>
        <taxon>Micrococcales</taxon>
        <taxon>Brevibacteriaceae</taxon>
        <taxon>Brevibacterium</taxon>
    </lineage>
</organism>
<keyword evidence="3 7" id="KW-0032">Aminotransferase</keyword>
<dbReference type="Gene3D" id="3.40.640.10">
    <property type="entry name" value="Type I PLP-dependent aspartate aminotransferase-like (Major domain)"/>
    <property type="match status" value="1"/>
</dbReference>
<evidence type="ECO:0000256" key="5">
    <source>
        <dbReference type="ARBA" id="ARBA00022898"/>
    </source>
</evidence>
<evidence type="ECO:0000256" key="2">
    <source>
        <dbReference type="ARBA" id="ARBA00007441"/>
    </source>
</evidence>
<dbReference type="GO" id="GO:0006520">
    <property type="term" value="P:amino acid metabolic process"/>
    <property type="evidence" value="ECO:0007669"/>
    <property type="project" value="InterPro"/>
</dbReference>
<dbReference type="Gene3D" id="3.90.1150.10">
    <property type="entry name" value="Aspartate Aminotransferase, domain 1"/>
    <property type="match status" value="1"/>
</dbReference>
<proteinExistence type="inferred from homology"/>
<dbReference type="EMBL" id="DYUK01000301">
    <property type="protein sequence ID" value="HJG81347.1"/>
    <property type="molecule type" value="Genomic_DNA"/>
</dbReference>
<dbReference type="Pfam" id="PF00155">
    <property type="entry name" value="Aminotran_1_2"/>
    <property type="match status" value="1"/>
</dbReference>
<dbReference type="InterPro" id="IPR050596">
    <property type="entry name" value="AspAT/PAT-like"/>
</dbReference>
<dbReference type="PANTHER" id="PTHR46383">
    <property type="entry name" value="ASPARTATE AMINOTRANSFERASE"/>
    <property type="match status" value="1"/>
</dbReference>
<evidence type="ECO:0000256" key="4">
    <source>
        <dbReference type="ARBA" id="ARBA00022679"/>
    </source>
</evidence>
<dbReference type="InterPro" id="IPR015421">
    <property type="entry name" value="PyrdxlP-dep_Trfase_major"/>
</dbReference>
<dbReference type="SUPFAM" id="SSF53383">
    <property type="entry name" value="PLP-dependent transferases"/>
    <property type="match status" value="1"/>
</dbReference>
<accession>A0A921MGG9</accession>
<evidence type="ECO:0000313" key="7">
    <source>
        <dbReference type="EMBL" id="HJG81347.1"/>
    </source>
</evidence>
<comment type="cofactor">
    <cofactor evidence="1">
        <name>pyridoxal 5'-phosphate</name>
        <dbReference type="ChEBI" id="CHEBI:597326"/>
    </cofactor>
</comment>